<evidence type="ECO:0000313" key="1">
    <source>
        <dbReference type="EMBL" id="HIV98201.1"/>
    </source>
</evidence>
<protein>
    <submittedName>
        <fullName evidence="1">Uncharacterized protein</fullName>
    </submittedName>
</protein>
<name>A0A9D1PT94_9SPIO</name>
<accession>A0A9D1PT94</accession>
<sequence length="117" mass="13842">MQKIIMIESAEMIRERMLRNYISFFLPRLSSSVDDDFLKFYDFQIRKYFSCKKNNYMSLVEGDMITDLIFSVYSEIVSSPFIKSQSGKKRILSHTRIVFPLGQSDTYDEEEDKSVSF</sequence>
<comment type="caution">
    <text evidence="1">The sequence shown here is derived from an EMBL/GenBank/DDBJ whole genome shotgun (WGS) entry which is preliminary data.</text>
</comment>
<reference evidence="1" key="2">
    <citation type="submission" date="2021-04" db="EMBL/GenBank/DDBJ databases">
        <authorList>
            <person name="Gilroy R."/>
        </authorList>
    </citation>
    <scope>NUCLEOTIDE SEQUENCE</scope>
    <source>
        <strain evidence="1">Gambia11-129</strain>
    </source>
</reference>
<evidence type="ECO:0000313" key="2">
    <source>
        <dbReference type="Proteomes" id="UP000823936"/>
    </source>
</evidence>
<proteinExistence type="predicted"/>
<dbReference type="Proteomes" id="UP000823936">
    <property type="component" value="Unassembled WGS sequence"/>
</dbReference>
<organism evidence="1 2">
    <name type="scientific">Candidatus Ornithospirochaeta avicola</name>
    <dbReference type="NCBI Taxonomy" id="2840896"/>
    <lineage>
        <taxon>Bacteria</taxon>
        <taxon>Pseudomonadati</taxon>
        <taxon>Spirochaetota</taxon>
        <taxon>Spirochaetia</taxon>
        <taxon>Spirochaetales</taxon>
        <taxon>Spirochaetaceae</taxon>
        <taxon>Spirochaetaceae incertae sedis</taxon>
        <taxon>Candidatus Ornithospirochaeta</taxon>
    </lineage>
</organism>
<dbReference type="EMBL" id="DXHU01000002">
    <property type="protein sequence ID" value="HIV98201.1"/>
    <property type="molecule type" value="Genomic_DNA"/>
</dbReference>
<dbReference type="AlphaFoldDB" id="A0A9D1PT94"/>
<reference evidence="1" key="1">
    <citation type="journal article" date="2021" name="PeerJ">
        <title>Extensive microbial diversity within the chicken gut microbiome revealed by metagenomics and culture.</title>
        <authorList>
            <person name="Gilroy R."/>
            <person name="Ravi A."/>
            <person name="Getino M."/>
            <person name="Pursley I."/>
            <person name="Horton D.L."/>
            <person name="Alikhan N.F."/>
            <person name="Baker D."/>
            <person name="Gharbi K."/>
            <person name="Hall N."/>
            <person name="Watson M."/>
            <person name="Adriaenssens E.M."/>
            <person name="Foster-Nyarko E."/>
            <person name="Jarju S."/>
            <person name="Secka A."/>
            <person name="Antonio M."/>
            <person name="Oren A."/>
            <person name="Chaudhuri R.R."/>
            <person name="La Ragione R."/>
            <person name="Hildebrand F."/>
            <person name="Pallen M.J."/>
        </authorList>
    </citation>
    <scope>NUCLEOTIDE SEQUENCE</scope>
    <source>
        <strain evidence="1">Gambia11-129</strain>
    </source>
</reference>
<gene>
    <name evidence="1" type="ORF">IAB12_00235</name>
</gene>